<sequence>MNNSTSPNSDGDDGNNGDVLNWVALVVSLVALLGTVAQVLQQYYASAAGYSNCGESVMGEWHKTKHRKFRLYELRFEVQFETPVIFVCPPTNKKGPVPKEPIQYINGTKESLDRTRALLPQQEHERLSMQENAVHTADNERATWVLLLSELQSMEKESFDWQEKHYNSTPPQGSRPGLAGFMDHTLAVAVQAKKRSWDNMPQDVKKPYATTAMCHLLEIAAMMGIYWQEFDRSRDRYRGEGNGYMLTGSHVSDLGIMFTFQISGKHKFNENRVIPVDEVKELCCGVVSTLFQEAESKDNRRVFPNEDPKDLSTLQLGSMDEIAETMVLIDCNTNTANYFRSDRDEFKHEHLFPVPFELIGMLGKTLHIRNTAFRMLPNPTPLVWDKNAFNLRRLVKEYRTRVKDSDLIDQTTQIQDLLEQATNVLNELERDKISKVPGYSMRLLDTLHNAVDRCDVYLKDCQRELVQMVIREHFQEILKMINNPEQENDEDDDEDERQGGDQQDRTERPKREKTRHFDELRATSPEERQEKFMEIYFYVVLHQVKERAVQSFNRRKSTHYAPSTHHRDPSVESTHSTEYLKTSSAPATPSSMTARPVSPQMPPLMLHETSSQSVPLLHIQKPEDHTTPRFLGSMLLTDKLDTLATEIWCTLIFRMLCWLLLHDFHRKDVQLPKSELLGSRLPVYVA</sequence>
<evidence type="ECO:0000313" key="4">
    <source>
        <dbReference type="Proteomes" id="UP001287356"/>
    </source>
</evidence>
<feature type="compositionally biased region" description="Low complexity" evidence="1">
    <location>
        <begin position="582"/>
        <end position="596"/>
    </location>
</feature>
<feature type="compositionally biased region" description="Acidic residues" evidence="1">
    <location>
        <begin position="486"/>
        <end position="496"/>
    </location>
</feature>
<evidence type="ECO:0000313" key="3">
    <source>
        <dbReference type="EMBL" id="KAK3361392.1"/>
    </source>
</evidence>
<comment type="caution">
    <text evidence="3">The sequence shown here is derived from an EMBL/GenBank/DDBJ whole genome shotgun (WGS) entry which is preliminary data.</text>
</comment>
<keyword evidence="2" id="KW-0812">Transmembrane</keyword>
<organism evidence="3 4">
    <name type="scientific">Lasiosphaeria ovina</name>
    <dbReference type="NCBI Taxonomy" id="92902"/>
    <lineage>
        <taxon>Eukaryota</taxon>
        <taxon>Fungi</taxon>
        <taxon>Dikarya</taxon>
        <taxon>Ascomycota</taxon>
        <taxon>Pezizomycotina</taxon>
        <taxon>Sordariomycetes</taxon>
        <taxon>Sordariomycetidae</taxon>
        <taxon>Sordariales</taxon>
        <taxon>Lasiosphaeriaceae</taxon>
        <taxon>Lasiosphaeria</taxon>
    </lineage>
</organism>
<feature type="compositionally biased region" description="Polar residues" evidence="1">
    <location>
        <begin position="571"/>
        <end position="581"/>
    </location>
</feature>
<feature type="region of interest" description="Disordered" evidence="1">
    <location>
        <begin position="484"/>
        <end position="525"/>
    </location>
</feature>
<accession>A0AAE0JTU9</accession>
<feature type="transmembrane region" description="Helical" evidence="2">
    <location>
        <begin position="20"/>
        <end position="40"/>
    </location>
</feature>
<keyword evidence="4" id="KW-1185">Reference proteome</keyword>
<dbReference type="AlphaFoldDB" id="A0AAE0JTU9"/>
<dbReference type="EMBL" id="JAULSN010000011">
    <property type="protein sequence ID" value="KAK3361392.1"/>
    <property type="molecule type" value="Genomic_DNA"/>
</dbReference>
<keyword evidence="2" id="KW-1133">Transmembrane helix</keyword>
<feature type="region of interest" description="Disordered" evidence="1">
    <location>
        <begin position="554"/>
        <end position="600"/>
    </location>
</feature>
<feature type="compositionally biased region" description="Basic and acidic residues" evidence="1">
    <location>
        <begin position="497"/>
        <end position="525"/>
    </location>
</feature>
<reference evidence="3" key="1">
    <citation type="journal article" date="2023" name="Mol. Phylogenet. Evol.">
        <title>Genome-scale phylogeny and comparative genomics of the fungal order Sordariales.</title>
        <authorList>
            <person name="Hensen N."/>
            <person name="Bonometti L."/>
            <person name="Westerberg I."/>
            <person name="Brannstrom I.O."/>
            <person name="Guillou S."/>
            <person name="Cros-Aarteil S."/>
            <person name="Calhoun S."/>
            <person name="Haridas S."/>
            <person name="Kuo A."/>
            <person name="Mondo S."/>
            <person name="Pangilinan J."/>
            <person name="Riley R."/>
            <person name="LaButti K."/>
            <person name="Andreopoulos B."/>
            <person name="Lipzen A."/>
            <person name="Chen C."/>
            <person name="Yan M."/>
            <person name="Daum C."/>
            <person name="Ng V."/>
            <person name="Clum A."/>
            <person name="Steindorff A."/>
            <person name="Ohm R.A."/>
            <person name="Martin F."/>
            <person name="Silar P."/>
            <person name="Natvig D.O."/>
            <person name="Lalanne C."/>
            <person name="Gautier V."/>
            <person name="Ament-Velasquez S.L."/>
            <person name="Kruys A."/>
            <person name="Hutchinson M.I."/>
            <person name="Powell A.J."/>
            <person name="Barry K."/>
            <person name="Miller A.N."/>
            <person name="Grigoriev I.V."/>
            <person name="Debuchy R."/>
            <person name="Gladieux P."/>
            <person name="Hiltunen Thoren M."/>
            <person name="Johannesson H."/>
        </authorList>
    </citation>
    <scope>NUCLEOTIDE SEQUENCE</scope>
    <source>
        <strain evidence="3">CBS 958.72</strain>
    </source>
</reference>
<gene>
    <name evidence="3" type="ORF">B0T24DRAFT_108298</name>
</gene>
<evidence type="ECO:0000256" key="2">
    <source>
        <dbReference type="SAM" id="Phobius"/>
    </source>
</evidence>
<proteinExistence type="predicted"/>
<reference evidence="3" key="2">
    <citation type="submission" date="2023-06" db="EMBL/GenBank/DDBJ databases">
        <authorList>
            <consortium name="Lawrence Berkeley National Laboratory"/>
            <person name="Haridas S."/>
            <person name="Hensen N."/>
            <person name="Bonometti L."/>
            <person name="Westerberg I."/>
            <person name="Brannstrom I.O."/>
            <person name="Guillou S."/>
            <person name="Cros-Aarteil S."/>
            <person name="Calhoun S."/>
            <person name="Kuo A."/>
            <person name="Mondo S."/>
            <person name="Pangilinan J."/>
            <person name="Riley R."/>
            <person name="Labutti K."/>
            <person name="Andreopoulos B."/>
            <person name="Lipzen A."/>
            <person name="Chen C."/>
            <person name="Yanf M."/>
            <person name="Daum C."/>
            <person name="Ng V."/>
            <person name="Clum A."/>
            <person name="Steindorff A."/>
            <person name="Ohm R."/>
            <person name="Martin F."/>
            <person name="Silar P."/>
            <person name="Natvig D."/>
            <person name="Lalanne C."/>
            <person name="Gautier V."/>
            <person name="Ament-Velasquez S.L."/>
            <person name="Kruys A."/>
            <person name="Hutchinson M.I."/>
            <person name="Powell A.J."/>
            <person name="Barry K."/>
            <person name="Miller A.N."/>
            <person name="Grigoriev I.V."/>
            <person name="Debuchy R."/>
            <person name="Gladieux P."/>
            <person name="Thoren M.H."/>
            <person name="Johannesson H."/>
        </authorList>
    </citation>
    <scope>NUCLEOTIDE SEQUENCE</scope>
    <source>
        <strain evidence="3">CBS 958.72</strain>
    </source>
</reference>
<dbReference type="Proteomes" id="UP001287356">
    <property type="component" value="Unassembled WGS sequence"/>
</dbReference>
<evidence type="ECO:0008006" key="5">
    <source>
        <dbReference type="Google" id="ProtNLM"/>
    </source>
</evidence>
<evidence type="ECO:0000256" key="1">
    <source>
        <dbReference type="SAM" id="MobiDB-lite"/>
    </source>
</evidence>
<protein>
    <recommendedName>
        <fullName evidence="5">Modin</fullName>
    </recommendedName>
</protein>
<keyword evidence="2" id="KW-0472">Membrane</keyword>
<name>A0AAE0JTU9_9PEZI</name>